<organism evidence="1">
    <name type="scientific">marine sediment metagenome</name>
    <dbReference type="NCBI Taxonomy" id="412755"/>
    <lineage>
        <taxon>unclassified sequences</taxon>
        <taxon>metagenomes</taxon>
        <taxon>ecological metagenomes</taxon>
    </lineage>
</organism>
<proteinExistence type="predicted"/>
<evidence type="ECO:0000313" key="1">
    <source>
        <dbReference type="EMBL" id="KKK83309.1"/>
    </source>
</evidence>
<gene>
    <name evidence="1" type="ORF">LCGC14_2794690</name>
</gene>
<sequence>MSLNFDPSADFAKALDGTESVTLRRRGSDPGSPGTVVAHALRRAVVTREAAARNRNNTWKTVPGGGHYTAGDAVWHLPTDELVEAPRLGDLIVDASGRRFTILEVHPAVLQTRWQCLTRNLAIAYGLDDTVAILRAVYSKGTGGAAEGTWRIWKTGVRARIQSAATDVDVEHQTRQTTARYQIFLEEDVALD</sequence>
<protein>
    <submittedName>
        <fullName evidence="1">Uncharacterized protein</fullName>
    </submittedName>
</protein>
<name>A0A0F9AY50_9ZZZZ</name>
<accession>A0A0F9AY50</accession>
<dbReference type="EMBL" id="LAZR01052282">
    <property type="protein sequence ID" value="KKK83309.1"/>
    <property type="molecule type" value="Genomic_DNA"/>
</dbReference>
<dbReference type="AlphaFoldDB" id="A0A0F9AY50"/>
<reference evidence="1" key="1">
    <citation type="journal article" date="2015" name="Nature">
        <title>Complex archaea that bridge the gap between prokaryotes and eukaryotes.</title>
        <authorList>
            <person name="Spang A."/>
            <person name="Saw J.H."/>
            <person name="Jorgensen S.L."/>
            <person name="Zaremba-Niedzwiedzka K."/>
            <person name="Martijn J."/>
            <person name="Lind A.E."/>
            <person name="van Eijk R."/>
            <person name="Schleper C."/>
            <person name="Guy L."/>
            <person name="Ettema T.J."/>
        </authorList>
    </citation>
    <scope>NUCLEOTIDE SEQUENCE</scope>
</reference>
<feature type="non-terminal residue" evidence="1">
    <location>
        <position position="192"/>
    </location>
</feature>
<comment type="caution">
    <text evidence="1">The sequence shown here is derived from an EMBL/GenBank/DDBJ whole genome shotgun (WGS) entry which is preliminary data.</text>
</comment>